<proteinExistence type="predicted"/>
<dbReference type="GO" id="GO:0005886">
    <property type="term" value="C:plasma membrane"/>
    <property type="evidence" value="ECO:0007669"/>
    <property type="project" value="UniProtKB-SubCell"/>
</dbReference>
<organism evidence="11 12">
    <name type="scientific">Shewanella benthica KT99</name>
    <dbReference type="NCBI Taxonomy" id="314608"/>
    <lineage>
        <taxon>Bacteria</taxon>
        <taxon>Pseudomonadati</taxon>
        <taxon>Pseudomonadota</taxon>
        <taxon>Gammaproteobacteria</taxon>
        <taxon>Alteromonadales</taxon>
        <taxon>Shewanellaceae</taxon>
        <taxon>Shewanella</taxon>
    </lineage>
</organism>
<feature type="domain" description="ABC transporter" evidence="10">
    <location>
        <begin position="273"/>
        <end position="520"/>
    </location>
</feature>
<dbReference type="PANTHER" id="PTHR43790">
    <property type="entry name" value="CARBOHYDRATE TRANSPORT ATP-BINDING PROTEIN MG119-RELATED"/>
    <property type="match status" value="1"/>
</dbReference>
<evidence type="ECO:0000256" key="2">
    <source>
        <dbReference type="ARBA" id="ARBA00022448"/>
    </source>
</evidence>
<keyword evidence="4" id="KW-0762">Sugar transport</keyword>
<dbReference type="STRING" id="314608.KT99_06242"/>
<dbReference type="Gene3D" id="3.40.50.300">
    <property type="entry name" value="P-loop containing nucleotide triphosphate hydrolases"/>
    <property type="match status" value="2"/>
</dbReference>
<dbReference type="InterPro" id="IPR017871">
    <property type="entry name" value="ABC_transporter-like_CS"/>
</dbReference>
<evidence type="ECO:0000256" key="3">
    <source>
        <dbReference type="ARBA" id="ARBA00022475"/>
    </source>
</evidence>
<keyword evidence="3" id="KW-1003">Cell membrane</keyword>
<dbReference type="GO" id="GO:0005524">
    <property type="term" value="F:ATP binding"/>
    <property type="evidence" value="ECO:0007669"/>
    <property type="project" value="UniProtKB-KW"/>
</dbReference>
<keyword evidence="7" id="KW-0067">ATP-binding</keyword>
<dbReference type="CDD" id="cd03215">
    <property type="entry name" value="ABC_Carb_Monos_II"/>
    <property type="match status" value="1"/>
</dbReference>
<dbReference type="InterPro" id="IPR003439">
    <property type="entry name" value="ABC_transporter-like_ATP-bd"/>
</dbReference>
<evidence type="ECO:0000259" key="10">
    <source>
        <dbReference type="PROSITE" id="PS50893"/>
    </source>
</evidence>
<evidence type="ECO:0000256" key="7">
    <source>
        <dbReference type="ARBA" id="ARBA00022840"/>
    </source>
</evidence>
<dbReference type="InterPro" id="IPR027417">
    <property type="entry name" value="P-loop_NTPase"/>
</dbReference>
<dbReference type="PROSITE" id="PS50893">
    <property type="entry name" value="ABC_TRANSPORTER_2"/>
    <property type="match status" value="2"/>
</dbReference>
<evidence type="ECO:0000313" key="11">
    <source>
        <dbReference type="EMBL" id="EDQ02743.1"/>
    </source>
</evidence>
<dbReference type="GO" id="GO:0016887">
    <property type="term" value="F:ATP hydrolysis activity"/>
    <property type="evidence" value="ECO:0007669"/>
    <property type="project" value="InterPro"/>
</dbReference>
<evidence type="ECO:0000256" key="9">
    <source>
        <dbReference type="ARBA" id="ARBA00023136"/>
    </source>
</evidence>
<sequence>MELQREISFMSILPSDKPFALELRGIDKRFGAVHANRNINFQVPPGTIHGIIGENGAGKSTLMNIIYGFYSADAGDILINGEVQKLASSKEAISHGIGMVHQHFMLVDNFTVLENVILGAENGPLLKSSLLDARKELERLAKDYQLDVPLDALIEDLPVGLQQRVEILKALYRGAKILILDEPTGVLTPQETEHLFHIFDALREQGVTILLITHKLKEILAATDNVSIMRQGTMVAHRKTAETNKEELAELMVGRKVRLKVDKSAAKPAQILLSTKDLTYTDGMGVDRLKKVNIEIKAGEVVGVAGVSGNGQSHLINALAGLLIPTSGSITIGQTLIDAEHPCSPDGVRQLSVGHVPEDRLNMGLIKAFSAEESAILGHQNRSIYNGKVLNKPKVITQECARLMEEWDVRPQDPKLRSSLFSGGNQQKLIIAREVDKNPDVLLIGQPTRGVDIGAIEFIHKRIIELRDQGKGILLVSVELDEIMALADRIIVMFDGHIVGEVSGEQANEKILGMMMANILPDELSKSATGQKTNGGQA</sequence>
<dbReference type="PROSITE" id="PS00211">
    <property type="entry name" value="ABC_TRANSPORTER_1"/>
    <property type="match status" value="1"/>
</dbReference>
<reference evidence="11 12" key="1">
    <citation type="submission" date="2007-10" db="EMBL/GenBank/DDBJ databases">
        <authorList>
            <person name="Yayanos A."/>
            <person name="Ferriera S."/>
            <person name="Johnson J."/>
            <person name="Kravitz S."/>
            <person name="Halpern A."/>
            <person name="Remington K."/>
            <person name="Beeson K."/>
            <person name="Tran B."/>
            <person name="Rogers Y.-H."/>
            <person name="Friedman R."/>
            <person name="Venter J.C."/>
        </authorList>
    </citation>
    <scope>NUCLEOTIDE SEQUENCE [LARGE SCALE GENOMIC DNA]</scope>
    <source>
        <strain evidence="11 12">KT99</strain>
    </source>
</reference>
<dbReference type="EMBL" id="ABIC01000001">
    <property type="protein sequence ID" value="EDQ02743.1"/>
    <property type="molecule type" value="Genomic_DNA"/>
</dbReference>
<dbReference type="InterPro" id="IPR050107">
    <property type="entry name" value="ABC_carbohydrate_import_ATPase"/>
</dbReference>
<gene>
    <name evidence="11" type="ORF">KT99_06242</name>
</gene>
<dbReference type="PANTHER" id="PTHR43790:SF4">
    <property type="entry name" value="GUANOSINE IMPORT ATP-BINDING PROTEIN NUPO"/>
    <property type="match status" value="1"/>
</dbReference>
<protein>
    <submittedName>
        <fullName evidence="11">ABC-type uncharacterized transport system, ATPase components</fullName>
    </submittedName>
</protein>
<dbReference type="SUPFAM" id="SSF52540">
    <property type="entry name" value="P-loop containing nucleoside triphosphate hydrolases"/>
    <property type="match status" value="2"/>
</dbReference>
<keyword evidence="12" id="KW-1185">Reference proteome</keyword>
<dbReference type="InterPro" id="IPR003593">
    <property type="entry name" value="AAA+_ATPase"/>
</dbReference>
<dbReference type="Proteomes" id="UP000005839">
    <property type="component" value="Unassembled WGS sequence"/>
</dbReference>
<evidence type="ECO:0000256" key="5">
    <source>
        <dbReference type="ARBA" id="ARBA00022737"/>
    </source>
</evidence>
<comment type="caution">
    <text evidence="11">The sequence shown here is derived from an EMBL/GenBank/DDBJ whole genome shotgun (WGS) entry which is preliminary data.</text>
</comment>
<accession>A9CVW3</accession>
<evidence type="ECO:0000256" key="6">
    <source>
        <dbReference type="ARBA" id="ARBA00022741"/>
    </source>
</evidence>
<dbReference type="SMART" id="SM00382">
    <property type="entry name" value="AAA"/>
    <property type="match status" value="2"/>
</dbReference>
<dbReference type="CDD" id="cd03216">
    <property type="entry name" value="ABC_Carb_Monos_I"/>
    <property type="match status" value="1"/>
</dbReference>
<evidence type="ECO:0000256" key="4">
    <source>
        <dbReference type="ARBA" id="ARBA00022597"/>
    </source>
</evidence>
<keyword evidence="5" id="KW-0677">Repeat</keyword>
<name>A9CVW3_9GAMM</name>
<feature type="domain" description="ABC transporter" evidence="10">
    <location>
        <begin position="21"/>
        <end position="256"/>
    </location>
</feature>
<keyword evidence="2" id="KW-0813">Transport</keyword>
<dbReference type="AlphaFoldDB" id="A9CVW3"/>
<evidence type="ECO:0000313" key="12">
    <source>
        <dbReference type="Proteomes" id="UP000005839"/>
    </source>
</evidence>
<evidence type="ECO:0000256" key="1">
    <source>
        <dbReference type="ARBA" id="ARBA00004202"/>
    </source>
</evidence>
<evidence type="ECO:0000256" key="8">
    <source>
        <dbReference type="ARBA" id="ARBA00022967"/>
    </source>
</evidence>
<dbReference type="Pfam" id="PF00005">
    <property type="entry name" value="ABC_tran"/>
    <property type="match status" value="2"/>
</dbReference>
<dbReference type="FunFam" id="3.40.50.300:FF:000127">
    <property type="entry name" value="Ribose import ATP-binding protein RbsA"/>
    <property type="match status" value="1"/>
</dbReference>
<keyword evidence="6" id="KW-0547">Nucleotide-binding</keyword>
<keyword evidence="9" id="KW-0472">Membrane</keyword>
<keyword evidence="8" id="KW-1278">Translocase</keyword>
<comment type="subcellular location">
    <subcellularLocation>
        <location evidence="1">Cell membrane</location>
        <topology evidence="1">Peripheral membrane protein</topology>
    </subcellularLocation>
</comment>